<dbReference type="PANTHER" id="PTHR12203">
    <property type="entry name" value="KDEL LYS-ASP-GLU-LEU CONTAINING - RELATED"/>
    <property type="match status" value="1"/>
</dbReference>
<evidence type="ECO:0000256" key="2">
    <source>
        <dbReference type="ARBA" id="ARBA00022679"/>
    </source>
</evidence>
<evidence type="ECO:0000256" key="3">
    <source>
        <dbReference type="SAM" id="MobiDB-lite"/>
    </source>
</evidence>
<feature type="domain" description="Glycosyl transferase CAP10" evidence="4">
    <location>
        <begin position="14"/>
        <end position="286"/>
    </location>
</feature>
<organism evidence="5 6">
    <name type="scientific">Prorocentrum cordatum</name>
    <dbReference type="NCBI Taxonomy" id="2364126"/>
    <lineage>
        <taxon>Eukaryota</taxon>
        <taxon>Sar</taxon>
        <taxon>Alveolata</taxon>
        <taxon>Dinophyceae</taxon>
        <taxon>Prorocentrales</taxon>
        <taxon>Prorocentraceae</taxon>
        <taxon>Prorocentrum</taxon>
    </lineage>
</organism>
<dbReference type="PANTHER" id="PTHR12203:SF35">
    <property type="entry name" value="PROTEIN O-GLUCOSYLTRANSFERASE 1"/>
    <property type="match status" value="1"/>
</dbReference>
<evidence type="ECO:0000313" key="5">
    <source>
        <dbReference type="EMBL" id="CAK0901585.1"/>
    </source>
</evidence>
<dbReference type="SMART" id="SM00672">
    <property type="entry name" value="CAP10"/>
    <property type="match status" value="1"/>
</dbReference>
<dbReference type="EMBL" id="CAUYUJ010020949">
    <property type="protein sequence ID" value="CAK0901585.1"/>
    <property type="molecule type" value="Genomic_DNA"/>
</dbReference>
<reference evidence="5" key="1">
    <citation type="submission" date="2023-10" db="EMBL/GenBank/DDBJ databases">
        <authorList>
            <person name="Chen Y."/>
            <person name="Shah S."/>
            <person name="Dougan E. K."/>
            <person name="Thang M."/>
            <person name="Chan C."/>
        </authorList>
    </citation>
    <scope>NUCLEOTIDE SEQUENCE [LARGE SCALE GENOMIC DNA]</scope>
</reference>
<evidence type="ECO:0000256" key="1">
    <source>
        <dbReference type="ARBA" id="ARBA00010118"/>
    </source>
</evidence>
<comment type="caution">
    <text evidence="5">The sequence shown here is derived from an EMBL/GenBank/DDBJ whole genome shotgun (WGS) entry which is preliminary data.</text>
</comment>
<accession>A0ABN9XSP3</accession>
<name>A0ABN9XSP3_9DINO</name>
<comment type="similarity">
    <text evidence="1">Belongs to the glycosyltransferase 90 family.</text>
</comment>
<dbReference type="InterPro" id="IPR051091">
    <property type="entry name" value="O-Glucosyltr/Glycosyltrsf_90"/>
</dbReference>
<evidence type="ECO:0000313" key="6">
    <source>
        <dbReference type="Proteomes" id="UP001189429"/>
    </source>
</evidence>
<dbReference type="InterPro" id="IPR006598">
    <property type="entry name" value="CAP10"/>
</dbReference>
<keyword evidence="2" id="KW-0808">Transferase</keyword>
<sequence length="341" mass="38231">MKLLAHTAKTYRKWLPNVRLVLSVLDEPYLERQRQPPLPLLSFMTSRGHWDIPVPSHAYFETSGGISSNKVKQDFAVWESPDWQRRTAAAHPWEGRGGRAFFRGHDWDSSNSFTELLPTRPEEDCLERSPWGDSTSRPFGYRRWLASQSEPGEPLAGELDVGLTGAPSFVEAQHPGRKYAAPVPMEDPKGDHARHKYLLHLDGTTASNRLLKLLMLGSVVLKQDSVYQEWFYRHLQPGVHFVAFERNRCSARNLTDTLAWLRQNDAAARPSRRRASGWRARCSRPAPRPAIGRGCWPSTAPCRPSTPARLCASPTTPSSRGSSRTRGARTSCGPDFGIAPG</sequence>
<dbReference type="Pfam" id="PF05686">
    <property type="entry name" value="Glyco_transf_90"/>
    <property type="match status" value="2"/>
</dbReference>
<protein>
    <recommendedName>
        <fullName evidence="4">Glycosyl transferase CAP10 domain-containing protein</fullName>
    </recommendedName>
</protein>
<feature type="compositionally biased region" description="Low complexity" evidence="3">
    <location>
        <begin position="312"/>
        <end position="331"/>
    </location>
</feature>
<evidence type="ECO:0000259" key="4">
    <source>
        <dbReference type="SMART" id="SM00672"/>
    </source>
</evidence>
<gene>
    <name evidence="5" type="ORF">PCOR1329_LOCUS78495</name>
</gene>
<feature type="region of interest" description="Disordered" evidence="3">
    <location>
        <begin position="305"/>
        <end position="341"/>
    </location>
</feature>
<proteinExistence type="inferred from homology"/>
<dbReference type="Proteomes" id="UP001189429">
    <property type="component" value="Unassembled WGS sequence"/>
</dbReference>
<keyword evidence="6" id="KW-1185">Reference proteome</keyword>